<dbReference type="AlphaFoldDB" id="A0A0A2VU33"/>
<comment type="caution">
    <text evidence="2">The sequence shown here is derived from an EMBL/GenBank/DDBJ whole genome shotgun (WGS) entry which is preliminary data.</text>
</comment>
<feature type="chain" id="PRO_5001996054" evidence="1">
    <location>
        <begin position="24"/>
        <end position="133"/>
    </location>
</feature>
<evidence type="ECO:0000313" key="2">
    <source>
        <dbReference type="EMBL" id="KGQ04289.1"/>
    </source>
</evidence>
<dbReference type="Proteomes" id="UP000030106">
    <property type="component" value="Unassembled WGS sequence"/>
</dbReference>
<organism evidence="2 3">
    <name type="scientific">Beauveria bassiana D1-5</name>
    <dbReference type="NCBI Taxonomy" id="1245745"/>
    <lineage>
        <taxon>Eukaryota</taxon>
        <taxon>Fungi</taxon>
        <taxon>Dikarya</taxon>
        <taxon>Ascomycota</taxon>
        <taxon>Pezizomycotina</taxon>
        <taxon>Sordariomycetes</taxon>
        <taxon>Hypocreomycetidae</taxon>
        <taxon>Hypocreales</taxon>
        <taxon>Cordycipitaceae</taxon>
        <taxon>Beauveria</taxon>
    </lineage>
</organism>
<protein>
    <submittedName>
        <fullName evidence="2">Uncharacterized protein</fullName>
    </submittedName>
</protein>
<dbReference type="EMBL" id="ANFO01001100">
    <property type="protein sequence ID" value="KGQ04289.1"/>
    <property type="molecule type" value="Genomic_DNA"/>
</dbReference>
<gene>
    <name evidence="2" type="ORF">BBAD15_g10474</name>
</gene>
<reference evidence="2 3" key="1">
    <citation type="submission" date="2012-10" db="EMBL/GenBank/DDBJ databases">
        <title>Genome sequencing and analysis of entomopathogenic fungi Beauveria bassiana D1-5.</title>
        <authorList>
            <person name="Li Q."/>
            <person name="Wang L."/>
            <person name="Zhang Z."/>
            <person name="Wang Q."/>
            <person name="Ren J."/>
            <person name="Wang M."/>
            <person name="Xu W."/>
            <person name="Wang J."/>
            <person name="Lu Y."/>
            <person name="Du Q."/>
            <person name="Sun Z."/>
        </authorList>
    </citation>
    <scope>NUCLEOTIDE SEQUENCE [LARGE SCALE GENOMIC DNA]</scope>
    <source>
        <strain evidence="2 3">D1-5</strain>
    </source>
</reference>
<evidence type="ECO:0000313" key="3">
    <source>
        <dbReference type="Proteomes" id="UP000030106"/>
    </source>
</evidence>
<accession>A0A0A2VU33</accession>
<name>A0A0A2VU33_BEABA</name>
<evidence type="ECO:0000256" key="1">
    <source>
        <dbReference type="SAM" id="SignalP"/>
    </source>
</evidence>
<sequence length="133" mass="14208">MMHSLSPVVVGRALMILGSFGDATLVIGMVCTQANDNIGTDSDASTTALFAAQQIGCTHFLSRTLIRFSAANAGNIPKDGGKPTDHVQWRRGERTRAYSVVFSGSVGGSQMVYELDRDENKEPSLDMTRAALA</sequence>
<dbReference type="HOGENOM" id="CLU_1906378_0_0_1"/>
<feature type="signal peptide" evidence="1">
    <location>
        <begin position="1"/>
        <end position="23"/>
    </location>
</feature>
<keyword evidence="1" id="KW-0732">Signal</keyword>
<proteinExistence type="predicted"/>